<feature type="non-terminal residue" evidence="1">
    <location>
        <position position="136"/>
    </location>
</feature>
<keyword evidence="2" id="KW-1185">Reference proteome</keyword>
<accession>A0ACA9QQV9</accession>
<dbReference type="EMBL" id="CAJVPW010045754">
    <property type="protein sequence ID" value="CAG8756432.1"/>
    <property type="molecule type" value="Genomic_DNA"/>
</dbReference>
<dbReference type="Proteomes" id="UP000789366">
    <property type="component" value="Unassembled WGS sequence"/>
</dbReference>
<proteinExistence type="predicted"/>
<organism evidence="1 2">
    <name type="scientific">Cetraspora pellucida</name>
    <dbReference type="NCBI Taxonomy" id="1433469"/>
    <lineage>
        <taxon>Eukaryota</taxon>
        <taxon>Fungi</taxon>
        <taxon>Fungi incertae sedis</taxon>
        <taxon>Mucoromycota</taxon>
        <taxon>Glomeromycotina</taxon>
        <taxon>Glomeromycetes</taxon>
        <taxon>Diversisporales</taxon>
        <taxon>Gigasporaceae</taxon>
        <taxon>Cetraspora</taxon>
    </lineage>
</organism>
<feature type="non-terminal residue" evidence="1">
    <location>
        <position position="1"/>
    </location>
</feature>
<sequence>LPDDLDLVPVDPDILQVIAHYQLFDHSRYITYVNQCYGISQDPTTGNYLIVIQYFEDGSLRQYLDNNNSQLSFGDKLGLLYTMANGLYRIHSQGLIHKDFHPGNILNRYSEELRSESLQYHKKTQNIGCYITDLGL</sequence>
<name>A0ACA9QQV9_9GLOM</name>
<reference evidence="1" key="1">
    <citation type="submission" date="2021-06" db="EMBL/GenBank/DDBJ databases">
        <authorList>
            <person name="Kallberg Y."/>
            <person name="Tangrot J."/>
            <person name="Rosling A."/>
        </authorList>
    </citation>
    <scope>NUCLEOTIDE SEQUENCE</scope>
    <source>
        <strain evidence="1">28 12/20/2015</strain>
    </source>
</reference>
<protein>
    <submittedName>
        <fullName evidence="1">17336_t:CDS:1</fullName>
    </submittedName>
</protein>
<evidence type="ECO:0000313" key="1">
    <source>
        <dbReference type="EMBL" id="CAG8756432.1"/>
    </source>
</evidence>
<gene>
    <name evidence="1" type="ORF">SPELUC_LOCUS14834</name>
</gene>
<comment type="caution">
    <text evidence="1">The sequence shown here is derived from an EMBL/GenBank/DDBJ whole genome shotgun (WGS) entry which is preliminary data.</text>
</comment>
<evidence type="ECO:0000313" key="2">
    <source>
        <dbReference type="Proteomes" id="UP000789366"/>
    </source>
</evidence>